<sequence length="85" mass="9066">AKPGKRPTAKKTAKATSQVKRATSRTGRMKTQRLANEPVKVAGVFGPRTLNPTKQPSASQQPKSANQLAAKRLPQTGDQANNDMA</sequence>
<dbReference type="EMBL" id="AGRJ01000145">
    <property type="protein sequence ID" value="EHO51348.1"/>
    <property type="molecule type" value="Genomic_DNA"/>
</dbReference>
<proteinExistence type="predicted"/>
<dbReference type="HOGENOM" id="CLU_2503144_0_0_9"/>
<dbReference type="Proteomes" id="UP000005025">
    <property type="component" value="Unassembled WGS sequence"/>
</dbReference>
<feature type="non-terminal residue" evidence="2">
    <location>
        <position position="1"/>
    </location>
</feature>
<gene>
    <name evidence="2" type="ORF">HMPREF9104_01512</name>
</gene>
<feature type="region of interest" description="Disordered" evidence="1">
    <location>
        <begin position="1"/>
        <end position="85"/>
    </location>
</feature>
<feature type="compositionally biased region" description="Polar residues" evidence="1">
    <location>
        <begin position="17"/>
        <end position="26"/>
    </location>
</feature>
<dbReference type="RefSeq" id="WP_008856687.1">
    <property type="nucleotide sequence ID" value="NZ_JH591038.1"/>
</dbReference>
<comment type="caution">
    <text evidence="2">The sequence shown here is derived from an EMBL/GenBank/DDBJ whole genome shotgun (WGS) entry which is preliminary data.</text>
</comment>
<dbReference type="STRING" id="797516.HMPREF9104_01512"/>
<organism evidence="2 3">
    <name type="scientific">Lentilactobacillus kisonensis F0435</name>
    <dbReference type="NCBI Taxonomy" id="797516"/>
    <lineage>
        <taxon>Bacteria</taxon>
        <taxon>Bacillati</taxon>
        <taxon>Bacillota</taxon>
        <taxon>Bacilli</taxon>
        <taxon>Lactobacillales</taxon>
        <taxon>Lactobacillaceae</taxon>
        <taxon>Lentilactobacillus</taxon>
    </lineage>
</organism>
<feature type="non-terminal residue" evidence="2">
    <location>
        <position position="85"/>
    </location>
</feature>
<feature type="compositionally biased region" description="Polar residues" evidence="1">
    <location>
        <begin position="76"/>
        <end position="85"/>
    </location>
</feature>
<evidence type="ECO:0000313" key="3">
    <source>
        <dbReference type="Proteomes" id="UP000005025"/>
    </source>
</evidence>
<protein>
    <submittedName>
        <fullName evidence="2">Uncharacterized protein</fullName>
    </submittedName>
</protein>
<accession>H1LFY6</accession>
<dbReference type="AlphaFoldDB" id="H1LFY6"/>
<reference evidence="2 3" key="1">
    <citation type="submission" date="2011-09" db="EMBL/GenBank/DDBJ databases">
        <authorList>
            <person name="Weinstock G."/>
            <person name="Sodergren E."/>
            <person name="Clifton S."/>
            <person name="Fulton L."/>
            <person name="Fulton B."/>
            <person name="Courtney L."/>
            <person name="Fronick C."/>
            <person name="Harrison M."/>
            <person name="Strong C."/>
            <person name="Farmer C."/>
            <person name="Delahaunty K."/>
            <person name="Markovic C."/>
            <person name="Hall O."/>
            <person name="Minx P."/>
            <person name="Tomlinson C."/>
            <person name="Mitreva M."/>
            <person name="Hou S."/>
            <person name="Chen J."/>
            <person name="Wollam A."/>
            <person name="Pepin K.H."/>
            <person name="Johnson M."/>
            <person name="Bhonagiri V."/>
            <person name="Zhang X."/>
            <person name="Suruliraj S."/>
            <person name="Warren W."/>
            <person name="Chinwalla A."/>
            <person name="Mardis E.R."/>
            <person name="Wilson R.K."/>
        </authorList>
    </citation>
    <scope>NUCLEOTIDE SEQUENCE [LARGE SCALE GENOMIC DNA]</scope>
    <source>
        <strain evidence="2 3">F0435</strain>
    </source>
</reference>
<feature type="compositionally biased region" description="Basic residues" evidence="1">
    <location>
        <begin position="1"/>
        <end position="13"/>
    </location>
</feature>
<name>H1LFY6_9LACO</name>
<evidence type="ECO:0000256" key="1">
    <source>
        <dbReference type="SAM" id="MobiDB-lite"/>
    </source>
</evidence>
<evidence type="ECO:0000313" key="2">
    <source>
        <dbReference type="EMBL" id="EHO51348.1"/>
    </source>
</evidence>
<feature type="compositionally biased region" description="Polar residues" evidence="1">
    <location>
        <begin position="50"/>
        <end position="67"/>
    </location>
</feature>